<proteinExistence type="predicted"/>
<evidence type="ECO:0000313" key="2">
    <source>
        <dbReference type="Proteomes" id="UP000070133"/>
    </source>
</evidence>
<name>A0A139HDT7_9PEZI</name>
<organism evidence="1 2">
    <name type="scientific">Pseudocercospora eumusae</name>
    <dbReference type="NCBI Taxonomy" id="321146"/>
    <lineage>
        <taxon>Eukaryota</taxon>
        <taxon>Fungi</taxon>
        <taxon>Dikarya</taxon>
        <taxon>Ascomycota</taxon>
        <taxon>Pezizomycotina</taxon>
        <taxon>Dothideomycetes</taxon>
        <taxon>Dothideomycetidae</taxon>
        <taxon>Mycosphaerellales</taxon>
        <taxon>Mycosphaerellaceae</taxon>
        <taxon>Pseudocercospora</taxon>
    </lineage>
</organism>
<keyword evidence="2" id="KW-1185">Reference proteome</keyword>
<gene>
    <name evidence="1" type="ORF">AC578_3167</name>
</gene>
<protein>
    <submittedName>
        <fullName evidence="1">Uncharacterized protein</fullName>
    </submittedName>
</protein>
<dbReference type="OrthoDB" id="3637543at2759"/>
<dbReference type="EMBL" id="LFZN01000070">
    <property type="protein sequence ID" value="KXT00625.1"/>
    <property type="molecule type" value="Genomic_DNA"/>
</dbReference>
<dbReference type="Proteomes" id="UP000070133">
    <property type="component" value="Unassembled WGS sequence"/>
</dbReference>
<reference evidence="1 2" key="1">
    <citation type="submission" date="2015-07" db="EMBL/GenBank/DDBJ databases">
        <title>Comparative genomics of the Sigatoka disease complex on banana suggests a link between parallel evolutionary changes in Pseudocercospora fijiensis and Pseudocercospora eumusae and increased virulence on the banana host.</title>
        <authorList>
            <person name="Chang T.-C."/>
            <person name="Salvucci A."/>
            <person name="Crous P.W."/>
            <person name="Stergiopoulos I."/>
        </authorList>
    </citation>
    <scope>NUCLEOTIDE SEQUENCE [LARGE SCALE GENOMIC DNA]</scope>
    <source>
        <strain evidence="1 2">CBS 114824</strain>
    </source>
</reference>
<dbReference type="AlphaFoldDB" id="A0A139HDT7"/>
<comment type="caution">
    <text evidence="1">The sequence shown here is derived from an EMBL/GenBank/DDBJ whole genome shotgun (WGS) entry which is preliminary data.</text>
</comment>
<evidence type="ECO:0000313" key="1">
    <source>
        <dbReference type="EMBL" id="KXT00625.1"/>
    </source>
</evidence>
<accession>A0A139HDT7</accession>
<sequence length="453" mass="52461">MATARTQPRFGLDYEKLDLKQLQALVVQRNGQRNGLPQSRWGCMKVLRQMDKDFKFLFFDLKPELRNRVYEILLCGRGDEGKKVYPAILRSCKQANDEARGLLYVDSTINIEAHIFAFDDVFKLPSYQKRREERQRLRKYYDLTEQERLDLQESGQLVDPFEDLEIDGEDPGSDAQAEADCKLCIFGDMDYRPHQVRLDRLYERWPSKLEKIPSVRLRIYMRCDPVFGIDTNPIDTTALNKFLYALVSKLNEGSIKQKVHITFVDRLGVDYDALAHAFYPLAKFRDGIEVEYEDMPTAIIDFVNNTKAAKGDALCFNMVKEILSVSKELDALLNANLSMSHLRALDLACLRDWIGRLQDCQHRWLITSSKETFVWRKLRYTRAVMGATDVLDADATMREWITGNAAAWRAYEVRNQGDVQYVDELIAEGEEALAEEMYEAEFLDRVWGEGSGY</sequence>